<sequence length="76" mass="8606">MPVTIIPILDAGTVGAFSFTVDLEGVDFQFDFQYNDRESAWYFDLLDADANMLRAGIKCVINFPLLRLYQGLERPA</sequence>
<reference evidence="2" key="1">
    <citation type="journal article" date="2014" name="Front. Microbiol.">
        <title>High frequency of phylogenetically diverse reductive dehalogenase-homologous genes in deep subseafloor sedimentary metagenomes.</title>
        <authorList>
            <person name="Kawai M."/>
            <person name="Futagami T."/>
            <person name="Toyoda A."/>
            <person name="Takaki Y."/>
            <person name="Nishi S."/>
            <person name="Hori S."/>
            <person name="Arai W."/>
            <person name="Tsubouchi T."/>
            <person name="Morono Y."/>
            <person name="Uchiyama I."/>
            <person name="Ito T."/>
            <person name="Fujiyama A."/>
            <person name="Inagaki F."/>
            <person name="Takami H."/>
        </authorList>
    </citation>
    <scope>NUCLEOTIDE SEQUENCE</scope>
    <source>
        <strain evidence="2">Expedition CK06-06</strain>
    </source>
</reference>
<dbReference type="InterPro" id="IPR054252">
    <property type="entry name" value="Pam3_gp18"/>
</dbReference>
<dbReference type="AlphaFoldDB" id="X1FA68"/>
<proteinExistence type="predicted"/>
<dbReference type="EMBL" id="BART01030521">
    <property type="protein sequence ID" value="GAH17648.1"/>
    <property type="molecule type" value="Genomic_DNA"/>
</dbReference>
<comment type="caution">
    <text evidence="2">The sequence shown here is derived from an EMBL/GenBank/DDBJ whole genome shotgun (WGS) entry which is preliminary data.</text>
</comment>
<accession>X1FA68</accession>
<feature type="domain" description="Cyanophage baseplate Pam3 plug gp18" evidence="1">
    <location>
        <begin position="14"/>
        <end position="73"/>
    </location>
</feature>
<name>X1FA68_9ZZZZ</name>
<feature type="non-terminal residue" evidence="2">
    <location>
        <position position="76"/>
    </location>
</feature>
<evidence type="ECO:0000313" key="2">
    <source>
        <dbReference type="EMBL" id="GAH17648.1"/>
    </source>
</evidence>
<organism evidence="2">
    <name type="scientific">marine sediment metagenome</name>
    <dbReference type="NCBI Taxonomy" id="412755"/>
    <lineage>
        <taxon>unclassified sequences</taxon>
        <taxon>metagenomes</taxon>
        <taxon>ecological metagenomes</taxon>
    </lineage>
</organism>
<gene>
    <name evidence="2" type="ORF">S01H4_53263</name>
</gene>
<protein>
    <recommendedName>
        <fullName evidence="1">Cyanophage baseplate Pam3 plug gp18 domain-containing protein</fullName>
    </recommendedName>
</protein>
<evidence type="ECO:0000259" key="1">
    <source>
        <dbReference type="Pfam" id="PF22479"/>
    </source>
</evidence>
<dbReference type="Pfam" id="PF22479">
    <property type="entry name" value="Pam3_gp18"/>
    <property type="match status" value="1"/>
</dbReference>